<dbReference type="EMBL" id="SPHZ02000005">
    <property type="protein sequence ID" value="KAF0916425.1"/>
    <property type="molecule type" value="Genomic_DNA"/>
</dbReference>
<evidence type="ECO:0000313" key="8">
    <source>
        <dbReference type="EMBL" id="KAF0916425.1"/>
    </source>
</evidence>
<dbReference type="GO" id="GO:0098542">
    <property type="term" value="P:defense response to other organism"/>
    <property type="evidence" value="ECO:0007669"/>
    <property type="project" value="InterPro"/>
</dbReference>
<evidence type="ECO:0000256" key="3">
    <source>
        <dbReference type="ARBA" id="ARBA00022989"/>
    </source>
</evidence>
<dbReference type="PANTHER" id="PTHR31234">
    <property type="entry name" value="LATE EMBRYOGENESIS ABUNDANT (LEA) HYDROXYPROLINE-RICH GLYCOPROTEIN FAMILY"/>
    <property type="match status" value="1"/>
</dbReference>
<dbReference type="PANTHER" id="PTHR31234:SF42">
    <property type="entry name" value="LATE EMBRYOGENESIS ABUNDANT (LEA) HYDROXYPROLINE-RICH GLYCOPROTEIN FAMILY"/>
    <property type="match status" value="1"/>
</dbReference>
<evidence type="ECO:0000256" key="6">
    <source>
        <dbReference type="SAM" id="Phobius"/>
    </source>
</evidence>
<dbReference type="Pfam" id="PF03168">
    <property type="entry name" value="LEA_2"/>
    <property type="match status" value="1"/>
</dbReference>
<evidence type="ECO:0000259" key="7">
    <source>
        <dbReference type="Pfam" id="PF03168"/>
    </source>
</evidence>
<dbReference type="OrthoDB" id="1924574at2759"/>
<feature type="compositionally biased region" description="Basic and acidic residues" evidence="5">
    <location>
        <begin position="11"/>
        <end position="22"/>
    </location>
</feature>
<keyword evidence="3 6" id="KW-1133">Transmembrane helix</keyword>
<keyword evidence="9" id="KW-1185">Reference proteome</keyword>
<evidence type="ECO:0000256" key="1">
    <source>
        <dbReference type="ARBA" id="ARBA00004167"/>
    </source>
</evidence>
<accession>A0A6G1DUA3</accession>
<feature type="transmembrane region" description="Helical" evidence="6">
    <location>
        <begin position="92"/>
        <end position="120"/>
    </location>
</feature>
<evidence type="ECO:0000256" key="5">
    <source>
        <dbReference type="SAM" id="MobiDB-lite"/>
    </source>
</evidence>
<comment type="caution">
    <text evidence="8">The sequence shown here is derived from an EMBL/GenBank/DDBJ whole genome shotgun (WGS) entry which is preliminary data.</text>
</comment>
<comment type="subcellular location">
    <subcellularLocation>
        <location evidence="1">Membrane</location>
        <topology evidence="1">Single-pass membrane protein</topology>
    </subcellularLocation>
</comment>
<feature type="domain" description="Late embryogenesis abundant protein LEA-2 subgroup" evidence="7">
    <location>
        <begin position="158"/>
        <end position="244"/>
    </location>
</feature>
<keyword evidence="2 6" id="KW-0812">Transmembrane</keyword>
<protein>
    <recommendedName>
        <fullName evidence="7">Late embryogenesis abundant protein LEA-2 subgroup domain-containing protein</fullName>
    </recommendedName>
</protein>
<dbReference type="InterPro" id="IPR004864">
    <property type="entry name" value="LEA_2"/>
</dbReference>
<organism evidence="8 9">
    <name type="scientific">Oryza meyeriana var. granulata</name>
    <dbReference type="NCBI Taxonomy" id="110450"/>
    <lineage>
        <taxon>Eukaryota</taxon>
        <taxon>Viridiplantae</taxon>
        <taxon>Streptophyta</taxon>
        <taxon>Embryophyta</taxon>
        <taxon>Tracheophyta</taxon>
        <taxon>Spermatophyta</taxon>
        <taxon>Magnoliopsida</taxon>
        <taxon>Liliopsida</taxon>
        <taxon>Poales</taxon>
        <taxon>Poaceae</taxon>
        <taxon>BOP clade</taxon>
        <taxon>Oryzoideae</taxon>
        <taxon>Oryzeae</taxon>
        <taxon>Oryzinae</taxon>
        <taxon>Oryza</taxon>
        <taxon>Oryza meyeriana</taxon>
    </lineage>
</organism>
<gene>
    <name evidence="8" type="ORF">E2562_007519</name>
</gene>
<dbReference type="AlphaFoldDB" id="A0A6G1DUA3"/>
<evidence type="ECO:0000256" key="4">
    <source>
        <dbReference type="ARBA" id="ARBA00023136"/>
    </source>
</evidence>
<reference evidence="8 9" key="1">
    <citation type="submission" date="2019-11" db="EMBL/GenBank/DDBJ databases">
        <title>Whole genome sequence of Oryza granulata.</title>
        <authorList>
            <person name="Li W."/>
        </authorList>
    </citation>
    <scope>NUCLEOTIDE SEQUENCE [LARGE SCALE GENOMIC DNA]</scope>
    <source>
        <strain evidence="9">cv. Menghai</strain>
        <tissue evidence="8">Leaf</tissue>
    </source>
</reference>
<feature type="region of interest" description="Disordered" evidence="5">
    <location>
        <begin position="1"/>
        <end position="63"/>
    </location>
</feature>
<keyword evidence="4 6" id="KW-0472">Membrane</keyword>
<sequence>MAPRRPSYLPERQRGMMEEKQRHGPPAADRPAPPPDAAMKEELPATLVESAGKRPSRPKLRIGTLTDDDVGAFQHDRPPPTRPRKKMRRPMALCWMDCCILFWLLVIAVDVAVLVVFLVYHPKAPQLRVISATLNEGRIDKLGGDARALNANVTVLAAISNPNTNISIVLRYVQLDLYFDDSVIGTQAVWPAPVQEAPRGSVLRRVHLVVSNVTMTPEAVFVWQNATAKGGGPVALQLAGRFYTQLNFGQWFMCRYWAKPQFTLWLDPPPSGALRRSHC</sequence>
<evidence type="ECO:0000256" key="2">
    <source>
        <dbReference type="ARBA" id="ARBA00022692"/>
    </source>
</evidence>
<dbReference type="Proteomes" id="UP000479710">
    <property type="component" value="Unassembled WGS sequence"/>
</dbReference>
<name>A0A6G1DUA3_9ORYZ</name>
<dbReference type="GO" id="GO:0005886">
    <property type="term" value="C:plasma membrane"/>
    <property type="evidence" value="ECO:0007669"/>
    <property type="project" value="TreeGrafter"/>
</dbReference>
<dbReference type="InterPro" id="IPR044839">
    <property type="entry name" value="NDR1-like"/>
</dbReference>
<proteinExistence type="predicted"/>
<evidence type="ECO:0000313" key="9">
    <source>
        <dbReference type="Proteomes" id="UP000479710"/>
    </source>
</evidence>